<feature type="transmembrane region" description="Helical" evidence="7">
    <location>
        <begin position="99"/>
        <end position="120"/>
    </location>
</feature>
<proteinExistence type="inferred from homology"/>
<feature type="transmembrane region" description="Helical" evidence="7">
    <location>
        <begin position="58"/>
        <end position="79"/>
    </location>
</feature>
<keyword evidence="4 7" id="KW-0812">Transmembrane</keyword>
<keyword evidence="8" id="KW-0969">Cilium</keyword>
<feature type="transmembrane region" description="Helical" evidence="7">
    <location>
        <begin position="9"/>
        <end position="27"/>
    </location>
</feature>
<keyword evidence="5 7" id="KW-1133">Transmembrane helix</keyword>
<keyword evidence="9" id="KW-1185">Reference proteome</keyword>
<dbReference type="NCBIfam" id="TIGR01398">
    <property type="entry name" value="FlhA"/>
    <property type="match status" value="1"/>
</dbReference>
<evidence type="ECO:0000256" key="6">
    <source>
        <dbReference type="ARBA" id="ARBA00023136"/>
    </source>
</evidence>
<evidence type="ECO:0000256" key="7">
    <source>
        <dbReference type="RuleBase" id="RU364093"/>
    </source>
</evidence>
<keyword evidence="7" id="KW-1005">Bacterial flagellum biogenesis</keyword>
<gene>
    <name evidence="7 8" type="primary">flhA</name>
    <name evidence="8" type="ORF">P9H32_01410</name>
</gene>
<dbReference type="Gene3D" id="1.10.8.540">
    <property type="entry name" value="FHIPEP family, domain 3"/>
    <property type="match status" value="1"/>
</dbReference>
<dbReference type="Gene3D" id="3.40.50.12790">
    <property type="entry name" value="FHIPEP family, domain 4"/>
    <property type="match status" value="1"/>
</dbReference>
<keyword evidence="3 7" id="KW-1003">Cell membrane</keyword>
<keyword evidence="7" id="KW-1006">Bacterial flagellum protein export</keyword>
<keyword evidence="6 7" id="KW-0472">Membrane</keyword>
<comment type="similarity">
    <text evidence="2 7">Belongs to the FHIPEP (flagella/HR/invasion proteins export pore) family.</text>
</comment>
<keyword evidence="8" id="KW-0966">Cell projection</keyword>
<dbReference type="Gene3D" id="3.40.30.60">
    <property type="entry name" value="FHIPEP family, domain 1"/>
    <property type="match status" value="1"/>
</dbReference>
<organism evidence="8 9">
    <name type="scientific">Pontiella agarivorans</name>
    <dbReference type="NCBI Taxonomy" id="3038953"/>
    <lineage>
        <taxon>Bacteria</taxon>
        <taxon>Pseudomonadati</taxon>
        <taxon>Kiritimatiellota</taxon>
        <taxon>Kiritimatiellia</taxon>
        <taxon>Kiritimatiellales</taxon>
        <taxon>Pontiellaceae</taxon>
        <taxon>Pontiella</taxon>
    </lineage>
</organism>
<evidence type="ECO:0000256" key="1">
    <source>
        <dbReference type="ARBA" id="ARBA00004651"/>
    </source>
</evidence>
<dbReference type="EMBL" id="JARVCO010000002">
    <property type="protein sequence ID" value="MDZ8117269.1"/>
    <property type="molecule type" value="Genomic_DNA"/>
</dbReference>
<feature type="transmembrane region" description="Helical" evidence="7">
    <location>
        <begin position="33"/>
        <end position="51"/>
    </location>
</feature>
<evidence type="ECO:0000313" key="8">
    <source>
        <dbReference type="EMBL" id="MDZ8117269.1"/>
    </source>
</evidence>
<evidence type="ECO:0000313" key="9">
    <source>
        <dbReference type="Proteomes" id="UP001290861"/>
    </source>
</evidence>
<reference evidence="8 9" key="1">
    <citation type="journal article" date="2024" name="Appl. Environ. Microbiol.">
        <title>Pontiella agarivorans sp. nov., a novel marine anaerobic bacterium capable of degrading macroalgal polysaccharides and fixing nitrogen.</title>
        <authorList>
            <person name="Liu N."/>
            <person name="Kivenson V."/>
            <person name="Peng X."/>
            <person name="Cui Z."/>
            <person name="Lankiewicz T.S."/>
            <person name="Gosselin K.M."/>
            <person name="English C.J."/>
            <person name="Blair E.M."/>
            <person name="O'Malley M.A."/>
            <person name="Valentine D.L."/>
        </authorList>
    </citation>
    <scope>NUCLEOTIDE SEQUENCE [LARGE SCALE GENOMIC DNA]</scope>
    <source>
        <strain evidence="8 9">NLcol2</strain>
    </source>
</reference>
<dbReference type="InterPro" id="IPR006301">
    <property type="entry name" value="FlhA"/>
</dbReference>
<comment type="function">
    <text evidence="7">Required for formation of the rod structure of the flagellar apparatus. Together with FliI and FliH, may constitute the export apparatus of flagellin.</text>
</comment>
<sequence length="700" mass="74198">MLNIRKSDIVTSLVLLLVLAVMFIPIPTPLLDMLLVINIAVSILMMVYIISIKDPLEFSSFPTVLLLVTLMRLSVNVSSTRQILLNAFAGDVIESFGDFVAGGNYLVGLVIFAIIVVINFKVITKGSGRIAEVAARFTLDALPGKQMSVDADLNQGIIDEKEAIARREKLVKETDFYGAMDGASKFVSGDAMAGLIIIVLNIIAGFAIGMTQKGMGAGEALSRYTILTIGDGLVSQIPALVISTAAGVLVTRATSDGDLGMEVKGQLFCQPRPMMLTGGMLVAAGLVPGLPFFPFMLIGVISGGMGYALNVKQKRDGGKPALADGSVAGQLDSASAGVPAVAKPAAEPTAKAYKDILNIAAMELKIGFGLVHLVDRQQGGNLIDRIGNVRQQVAEAMGIIVPPVNVQDDMGLASNEYRVLVRGLEVARYTMASGCLLAIDPSGEVELEGFQKAKDPSFGFNAYWVPEGRRSVAEARGLTLVDSASVITTHLSTLVRSHAADLLGRQDVSDLIDQVKDHHKAVVEELIPSKLEIGSVHRVLQELLKEQVSIRDLPTILETLADSAAQTKDIGLLTELSRHALGGTIVQPYLTPDGMLKAIGLHPDLEQLLKESGTAIGATTTLRMDPELARGVLDHISTAVGAAREAGAEPVLIASPAVRRLAKQLAQCEIKTLPVLSLGEIPEWVNVDIINMIPAPAKAA</sequence>
<dbReference type="PANTHER" id="PTHR30161">
    <property type="entry name" value="FLAGELLAR EXPORT PROTEIN, MEMBRANE FLHA SUBUNIT-RELATED"/>
    <property type="match status" value="1"/>
</dbReference>
<keyword evidence="8" id="KW-0282">Flagellum</keyword>
<dbReference type="InterPro" id="IPR042196">
    <property type="entry name" value="FHIPEP_4"/>
</dbReference>
<protein>
    <recommendedName>
        <fullName evidence="7">Flagellar biosynthesis protein FlhA</fullName>
    </recommendedName>
</protein>
<dbReference type="InterPro" id="IPR042194">
    <property type="entry name" value="FHIPEP_1"/>
</dbReference>
<dbReference type="PIRSF" id="PIRSF005419">
    <property type="entry name" value="FlhA"/>
    <property type="match status" value="1"/>
</dbReference>
<evidence type="ECO:0000256" key="5">
    <source>
        <dbReference type="ARBA" id="ARBA00022989"/>
    </source>
</evidence>
<evidence type="ECO:0000256" key="4">
    <source>
        <dbReference type="ARBA" id="ARBA00022692"/>
    </source>
</evidence>
<dbReference type="PANTHER" id="PTHR30161:SF1">
    <property type="entry name" value="FLAGELLAR BIOSYNTHESIS PROTEIN FLHA-RELATED"/>
    <property type="match status" value="1"/>
</dbReference>
<dbReference type="RefSeq" id="WP_322607071.1">
    <property type="nucleotide sequence ID" value="NZ_JARVCO010000002.1"/>
</dbReference>
<dbReference type="Pfam" id="PF00771">
    <property type="entry name" value="FHIPEP"/>
    <property type="match status" value="1"/>
</dbReference>
<feature type="transmembrane region" description="Helical" evidence="7">
    <location>
        <begin position="191"/>
        <end position="210"/>
    </location>
</feature>
<accession>A0ABU5MSU2</accession>
<keyword evidence="7" id="KW-0653">Protein transport</keyword>
<evidence type="ECO:0000256" key="3">
    <source>
        <dbReference type="ARBA" id="ARBA00022475"/>
    </source>
</evidence>
<dbReference type="Proteomes" id="UP001290861">
    <property type="component" value="Unassembled WGS sequence"/>
</dbReference>
<dbReference type="InterPro" id="IPR001712">
    <property type="entry name" value="T3SS_FHIPEP"/>
</dbReference>
<dbReference type="PRINTS" id="PR00949">
    <property type="entry name" value="TYPE3IMAPROT"/>
</dbReference>
<feature type="transmembrane region" description="Helical" evidence="7">
    <location>
        <begin position="281"/>
        <end position="309"/>
    </location>
</feature>
<dbReference type="InterPro" id="IPR042193">
    <property type="entry name" value="FHIPEP_3"/>
</dbReference>
<comment type="subcellular location">
    <subcellularLocation>
        <location evidence="1 7">Cell membrane</location>
        <topology evidence="1 7">Multi-pass membrane protein</topology>
    </subcellularLocation>
</comment>
<evidence type="ECO:0000256" key="2">
    <source>
        <dbReference type="ARBA" id="ARBA00008835"/>
    </source>
</evidence>
<keyword evidence="7" id="KW-0813">Transport</keyword>
<comment type="caution">
    <text evidence="7">Lacks conserved residue(s) required for the propagation of feature annotation.</text>
</comment>
<name>A0ABU5MSU2_9BACT</name>
<comment type="caution">
    <text evidence="8">The sequence shown here is derived from an EMBL/GenBank/DDBJ whole genome shotgun (WGS) entry which is preliminary data.</text>
</comment>